<proteinExistence type="predicted"/>
<organism evidence="1 2">
    <name type="scientific">Cetraspora pellucida</name>
    <dbReference type="NCBI Taxonomy" id="1433469"/>
    <lineage>
        <taxon>Eukaryota</taxon>
        <taxon>Fungi</taxon>
        <taxon>Fungi incertae sedis</taxon>
        <taxon>Mucoromycota</taxon>
        <taxon>Glomeromycotina</taxon>
        <taxon>Glomeromycetes</taxon>
        <taxon>Diversisporales</taxon>
        <taxon>Gigasporaceae</taxon>
        <taxon>Cetraspora</taxon>
    </lineage>
</organism>
<reference evidence="1" key="1">
    <citation type="submission" date="2021-06" db="EMBL/GenBank/DDBJ databases">
        <authorList>
            <person name="Kallberg Y."/>
            <person name="Tangrot J."/>
            <person name="Rosling A."/>
        </authorList>
    </citation>
    <scope>NUCLEOTIDE SEQUENCE</scope>
    <source>
        <strain evidence="1">28 12/20/2015</strain>
    </source>
</reference>
<sequence length="43" mass="4851">MLPASENNRSEGTEVAENARNFFANAAKFGYSFLFVHHHIRGL</sequence>
<name>A0ACA9N4T8_9GLOM</name>
<evidence type="ECO:0000313" key="1">
    <source>
        <dbReference type="EMBL" id="CAG8630290.1"/>
    </source>
</evidence>
<dbReference type="Proteomes" id="UP000789366">
    <property type="component" value="Unassembled WGS sequence"/>
</dbReference>
<protein>
    <submittedName>
        <fullName evidence="1">3641_t:CDS:1</fullName>
    </submittedName>
</protein>
<dbReference type="EMBL" id="CAJVPW010011921">
    <property type="protein sequence ID" value="CAG8630290.1"/>
    <property type="molecule type" value="Genomic_DNA"/>
</dbReference>
<comment type="caution">
    <text evidence="1">The sequence shown here is derived from an EMBL/GenBank/DDBJ whole genome shotgun (WGS) entry which is preliminary data.</text>
</comment>
<feature type="non-terminal residue" evidence="1">
    <location>
        <position position="1"/>
    </location>
</feature>
<evidence type="ECO:0000313" key="2">
    <source>
        <dbReference type="Proteomes" id="UP000789366"/>
    </source>
</evidence>
<gene>
    <name evidence="1" type="ORF">SPELUC_LOCUS8200</name>
</gene>
<accession>A0ACA9N4T8</accession>
<keyword evidence="2" id="KW-1185">Reference proteome</keyword>